<dbReference type="Proteomes" id="UP000182498">
    <property type="component" value="Unassembled WGS sequence"/>
</dbReference>
<keyword evidence="4" id="KW-0862">Zinc</keyword>
<keyword evidence="3 6" id="KW-0378">Hydrolase</keyword>
<dbReference type="RefSeq" id="WP_073883684.1">
    <property type="nucleotide sequence ID" value="NZ_BJNT01000010.1"/>
</dbReference>
<dbReference type="SMART" id="SM00849">
    <property type="entry name" value="Lactamase_B"/>
    <property type="match status" value="1"/>
</dbReference>
<dbReference type="PANTHER" id="PTHR46233">
    <property type="entry name" value="HYDROXYACYLGLUTATHIONE HYDROLASE GLOC"/>
    <property type="match status" value="1"/>
</dbReference>
<dbReference type="Gene3D" id="3.60.15.10">
    <property type="entry name" value="Ribonuclease Z/Hydroxyacylglutathione hydrolase-like"/>
    <property type="match status" value="1"/>
</dbReference>
<evidence type="ECO:0000256" key="4">
    <source>
        <dbReference type="ARBA" id="ARBA00022833"/>
    </source>
</evidence>
<dbReference type="AlphaFoldDB" id="A0A0X2NJA7"/>
<evidence type="ECO:0000313" key="8">
    <source>
        <dbReference type="Proteomes" id="UP000182498"/>
    </source>
</evidence>
<dbReference type="CDD" id="cd06262">
    <property type="entry name" value="metallo-hydrolase-like_MBL-fold"/>
    <property type="match status" value="1"/>
</dbReference>
<dbReference type="EMBL" id="BJNT01000010">
    <property type="protein sequence ID" value="GEC86110.1"/>
    <property type="molecule type" value="Genomic_DNA"/>
</dbReference>
<evidence type="ECO:0000256" key="2">
    <source>
        <dbReference type="ARBA" id="ARBA00022723"/>
    </source>
</evidence>
<name>A0A0X2NJA7_9CORY</name>
<dbReference type="InterPro" id="IPR036866">
    <property type="entry name" value="RibonucZ/Hydroxyglut_hydro"/>
</dbReference>
<dbReference type="EMBL" id="FAUH01000004">
    <property type="protein sequence ID" value="CUU65534.1"/>
    <property type="molecule type" value="Genomic_DNA"/>
</dbReference>
<evidence type="ECO:0000313" key="7">
    <source>
        <dbReference type="EMBL" id="GEC86110.1"/>
    </source>
</evidence>
<evidence type="ECO:0000259" key="5">
    <source>
        <dbReference type="SMART" id="SM00849"/>
    </source>
</evidence>
<gene>
    <name evidence="7" type="ORF">CVA01_14240</name>
    <name evidence="6" type="ORF">CVAR292_00860</name>
</gene>
<organism evidence="6 8">
    <name type="scientific">Corynebacterium variabile</name>
    <dbReference type="NCBI Taxonomy" id="1727"/>
    <lineage>
        <taxon>Bacteria</taxon>
        <taxon>Bacillati</taxon>
        <taxon>Actinomycetota</taxon>
        <taxon>Actinomycetes</taxon>
        <taxon>Mycobacteriales</taxon>
        <taxon>Corynebacteriaceae</taxon>
        <taxon>Corynebacterium</taxon>
    </lineage>
</organism>
<accession>A0A0X2NJA7</accession>
<reference evidence="6" key="1">
    <citation type="submission" date="2015-11" db="EMBL/GenBank/DDBJ databases">
        <authorList>
            <person name="Zhang Y."/>
            <person name="Guo Z."/>
        </authorList>
    </citation>
    <scope>NUCLEOTIDE SEQUENCE [LARGE SCALE GENOMIC DNA]</scope>
    <source>
        <strain evidence="6">Mu292</strain>
    </source>
</reference>
<reference evidence="8" key="2">
    <citation type="submission" date="2015-11" db="EMBL/GenBank/DDBJ databases">
        <authorList>
            <person name="Dugat-Bony E."/>
        </authorList>
    </citation>
    <scope>NUCLEOTIDE SEQUENCE [LARGE SCALE GENOMIC DNA]</scope>
    <source>
        <strain evidence="8">Mu292</strain>
    </source>
</reference>
<dbReference type="PANTHER" id="PTHR46233:SF3">
    <property type="entry name" value="HYDROXYACYLGLUTATHIONE HYDROLASE GLOC"/>
    <property type="match status" value="1"/>
</dbReference>
<dbReference type="Pfam" id="PF00753">
    <property type="entry name" value="Lactamase_B"/>
    <property type="match status" value="1"/>
</dbReference>
<keyword evidence="2" id="KW-0479">Metal-binding</keyword>
<dbReference type="Proteomes" id="UP000319986">
    <property type="component" value="Unassembled WGS sequence"/>
</dbReference>
<reference evidence="7 9" key="3">
    <citation type="submission" date="2019-06" db="EMBL/GenBank/DDBJ databases">
        <title>Whole genome shotgun sequence of Corynebacterium variabile NBRC 15286.</title>
        <authorList>
            <person name="Hosoyama A."/>
            <person name="Uohara A."/>
            <person name="Ohji S."/>
            <person name="Ichikawa N."/>
        </authorList>
    </citation>
    <scope>NUCLEOTIDE SEQUENCE [LARGE SCALE GENOMIC DNA]</scope>
    <source>
        <strain evidence="7 9">NBRC 15286</strain>
    </source>
</reference>
<feature type="domain" description="Metallo-beta-lactamase" evidence="5">
    <location>
        <begin position="15"/>
        <end position="197"/>
    </location>
</feature>
<dbReference type="OrthoDB" id="9802991at2"/>
<dbReference type="SUPFAM" id="SSF56281">
    <property type="entry name" value="Metallo-hydrolase/oxidoreductase"/>
    <property type="match status" value="1"/>
</dbReference>
<keyword evidence="8" id="KW-1185">Reference proteome</keyword>
<evidence type="ECO:0000313" key="9">
    <source>
        <dbReference type="Proteomes" id="UP000319986"/>
    </source>
</evidence>
<dbReference type="GO" id="GO:0016787">
    <property type="term" value="F:hydrolase activity"/>
    <property type="evidence" value="ECO:0007669"/>
    <property type="project" value="UniProtKB-KW"/>
</dbReference>
<evidence type="ECO:0000313" key="6">
    <source>
        <dbReference type="EMBL" id="CUU65534.1"/>
    </source>
</evidence>
<dbReference type="GO" id="GO:0046872">
    <property type="term" value="F:metal ion binding"/>
    <property type="evidence" value="ECO:0007669"/>
    <property type="project" value="UniProtKB-KW"/>
</dbReference>
<evidence type="ECO:0000256" key="1">
    <source>
        <dbReference type="ARBA" id="ARBA00001947"/>
    </source>
</evidence>
<evidence type="ECO:0000256" key="3">
    <source>
        <dbReference type="ARBA" id="ARBA00022801"/>
    </source>
</evidence>
<protein>
    <submittedName>
        <fullName evidence="6 7">Zn-dependent hydrolase</fullName>
    </submittedName>
</protein>
<dbReference type="InterPro" id="IPR051453">
    <property type="entry name" value="MBL_Glyoxalase_II"/>
</dbReference>
<dbReference type="GeneID" id="82887563"/>
<proteinExistence type="predicted"/>
<comment type="cofactor">
    <cofactor evidence="1">
        <name>Zn(2+)</name>
        <dbReference type="ChEBI" id="CHEBI:29105"/>
    </cofactor>
</comment>
<sequence>MNELTIVVLPTGPLDTNCLVIHDGSRATVIDPGMGAAPLVRATVQELGLTVEQIVLTHGHIDHVRDLPELQQEYGVPTYMHHADLPWITREMLDAMGPLGEMHDTAHMDVPATPEPVAEGDVLTLAGVEFTAFHMPGHSPGCVMFRGADGTVLGGDVLFNGGIGRTDLPLSDPHAMLASLQRIPEIFTGTDTVYPGHGPSTTIARELQSNGFLQGIV</sequence>
<dbReference type="InterPro" id="IPR001279">
    <property type="entry name" value="Metallo-B-lactamas"/>
</dbReference>